<dbReference type="PANTHER" id="PTHR40114">
    <property type="entry name" value="SLR0698 PROTEIN"/>
    <property type="match status" value="1"/>
</dbReference>
<name>A0A164A3H2_9FLAO</name>
<dbReference type="PANTHER" id="PTHR40114:SF1">
    <property type="entry name" value="SLR0698 PROTEIN"/>
    <property type="match status" value="1"/>
</dbReference>
<evidence type="ECO:0000259" key="2">
    <source>
        <dbReference type="PROSITE" id="PS51707"/>
    </source>
</evidence>
<dbReference type="Proteomes" id="UP000076630">
    <property type="component" value="Unassembled WGS sequence"/>
</dbReference>
<dbReference type="EMBL" id="FNYS01000001">
    <property type="protein sequence ID" value="SEI53551.1"/>
    <property type="molecule type" value="Genomic_DNA"/>
</dbReference>
<dbReference type="EMBL" id="LQNU01000041">
    <property type="protein sequence ID" value="KZE82923.1"/>
    <property type="molecule type" value="Genomic_DNA"/>
</dbReference>
<reference evidence="4 6" key="2">
    <citation type="submission" date="2016-10" db="EMBL/GenBank/DDBJ databases">
        <authorList>
            <person name="de Groot N.N."/>
        </authorList>
    </citation>
    <scope>NUCLEOTIDE SEQUENCE [LARGE SCALE GENOMIC DNA]</scope>
    <source>
        <strain evidence="4 6">DSM 23048</strain>
    </source>
</reference>
<dbReference type="OrthoDB" id="9805588at2"/>
<dbReference type="InterPro" id="IPR033469">
    <property type="entry name" value="CYTH-like_dom_sf"/>
</dbReference>
<accession>A0A164A3H2</accession>
<evidence type="ECO:0000313" key="5">
    <source>
        <dbReference type="Proteomes" id="UP000076630"/>
    </source>
</evidence>
<sequence length="155" mass="18145">MIEIERKFLVNTLEFIDQSHKSNKITQGYLNSHPERTVRIRLKDEQAFITIKGKSNESGTSRLEWEKQIDYTEANQLINLCEDYVISKTRYLVTSGEHTFEVDVFHGDNEGLILAEIELTSEDEQFSKPSWLGQEVTGDLRYYNSYIANNPYKNW</sequence>
<feature type="domain" description="CYTH" evidence="2">
    <location>
        <begin position="1"/>
        <end position="149"/>
    </location>
</feature>
<reference evidence="3 5" key="1">
    <citation type="submission" date="2016-01" db="EMBL/GenBank/DDBJ databases">
        <title>Whole genome sequencing of Myroides marinus L41.</title>
        <authorList>
            <person name="Hong K.W."/>
        </authorList>
    </citation>
    <scope>NUCLEOTIDE SEQUENCE [LARGE SCALE GENOMIC DNA]</scope>
    <source>
        <strain evidence="3 5">L41</strain>
    </source>
</reference>
<keyword evidence="5" id="KW-1185">Reference proteome</keyword>
<dbReference type="InterPro" id="IPR023577">
    <property type="entry name" value="CYTH_domain"/>
</dbReference>
<feature type="active site" description="Proton acceptor" evidence="1">
    <location>
        <position position="29"/>
    </location>
</feature>
<evidence type="ECO:0000313" key="4">
    <source>
        <dbReference type="EMBL" id="SEI53551.1"/>
    </source>
</evidence>
<protein>
    <submittedName>
        <fullName evidence="3">Adenylate cyclase</fullName>
    </submittedName>
    <submittedName>
        <fullName evidence="4">CYTH domain-containing protein</fullName>
    </submittedName>
</protein>
<organism evidence="3 5">
    <name type="scientific">Myroides marinus</name>
    <dbReference type="NCBI Taxonomy" id="703342"/>
    <lineage>
        <taxon>Bacteria</taxon>
        <taxon>Pseudomonadati</taxon>
        <taxon>Bacteroidota</taxon>
        <taxon>Flavobacteriia</taxon>
        <taxon>Flavobacteriales</taxon>
        <taxon>Flavobacteriaceae</taxon>
        <taxon>Myroides</taxon>
    </lineage>
</organism>
<gene>
    <name evidence="3" type="ORF">AV926_05090</name>
    <name evidence="4" type="ORF">SAMN04488018_101437</name>
</gene>
<evidence type="ECO:0000256" key="1">
    <source>
        <dbReference type="PIRSR" id="PIRSR016487-1"/>
    </source>
</evidence>
<dbReference type="CDD" id="cd07891">
    <property type="entry name" value="CYTH-like_CthTTM-like_1"/>
    <property type="match status" value="1"/>
</dbReference>
<dbReference type="RefSeq" id="WP_038986960.1">
    <property type="nucleotide sequence ID" value="NZ_FNYS01000001.1"/>
</dbReference>
<dbReference type="Pfam" id="PF01928">
    <property type="entry name" value="CYTH"/>
    <property type="match status" value="1"/>
</dbReference>
<dbReference type="AlphaFoldDB" id="A0A164A3H2"/>
<dbReference type="Gene3D" id="2.40.320.10">
    <property type="entry name" value="Hypothetical Protein Pfu-838710-001"/>
    <property type="match status" value="1"/>
</dbReference>
<dbReference type="SMART" id="SM01118">
    <property type="entry name" value="CYTH"/>
    <property type="match status" value="1"/>
</dbReference>
<evidence type="ECO:0000313" key="3">
    <source>
        <dbReference type="EMBL" id="KZE82923.1"/>
    </source>
</evidence>
<dbReference type="Proteomes" id="UP000183077">
    <property type="component" value="Unassembled WGS sequence"/>
</dbReference>
<dbReference type="GeneID" id="82255666"/>
<dbReference type="PROSITE" id="PS51707">
    <property type="entry name" value="CYTH"/>
    <property type="match status" value="1"/>
</dbReference>
<evidence type="ECO:0000313" key="6">
    <source>
        <dbReference type="Proteomes" id="UP000183077"/>
    </source>
</evidence>
<proteinExistence type="predicted"/>
<dbReference type="InterPro" id="IPR012042">
    <property type="entry name" value="NeuTTM/CthTTM-like"/>
</dbReference>
<dbReference type="PIRSF" id="PIRSF016487">
    <property type="entry name" value="CYTH_UCP016487"/>
    <property type="match status" value="1"/>
</dbReference>
<dbReference type="SUPFAM" id="SSF55154">
    <property type="entry name" value="CYTH-like phosphatases"/>
    <property type="match status" value="1"/>
</dbReference>